<dbReference type="SMART" id="SM00256">
    <property type="entry name" value="FBOX"/>
    <property type="match status" value="1"/>
</dbReference>
<dbReference type="InterPro" id="IPR036047">
    <property type="entry name" value="F-box-like_dom_sf"/>
</dbReference>
<dbReference type="SUPFAM" id="SSF52047">
    <property type="entry name" value="RNI-like"/>
    <property type="match status" value="1"/>
</dbReference>
<keyword evidence="3" id="KW-1185">Reference proteome</keyword>
<dbReference type="EMBL" id="BQKY01000012">
    <property type="protein sequence ID" value="GJN92768.1"/>
    <property type="molecule type" value="Genomic_DNA"/>
</dbReference>
<name>A0AAV5GW09_9BASI</name>
<evidence type="ECO:0000313" key="2">
    <source>
        <dbReference type="EMBL" id="GJN92768.1"/>
    </source>
</evidence>
<protein>
    <recommendedName>
        <fullName evidence="1">F-box domain-containing protein</fullName>
    </recommendedName>
</protein>
<feature type="domain" description="F-box" evidence="1">
    <location>
        <begin position="62"/>
        <end position="108"/>
    </location>
</feature>
<evidence type="ECO:0000259" key="1">
    <source>
        <dbReference type="PROSITE" id="PS50181"/>
    </source>
</evidence>
<dbReference type="Gene3D" id="3.80.10.10">
    <property type="entry name" value="Ribonuclease Inhibitor"/>
    <property type="match status" value="1"/>
</dbReference>
<sequence>MATAIVCAPSSDFQTPSSGYSYTRHSRPNRGELTSFAWSLHLPLPRPTPPHKRRKVGPLSSFRLFDELPVELVERVLRNLDLEDLGRLGRVNRSFHTLLRNPYLYEEVVVPHLPRAHAQLVAFLPSILPGTRHLTLRSFPSTSLAALLPACSSRLTTLDLSFSGVTDLDLLSLAPPSFGDGNGRESPLFHLRELRLKGCRRLSSFLALTPYDAETALNPLASLEILDLSWSSLSSLPLPLSSRLPALKHLNLSTTPYLPLDHLASALRDLPSTLDELDLSHLGLGTRELKNLGFSAPDSSVDEYAPRWQDRRASPLRLVLSGNDSLTLASLASLKRHWAASHSSSAAGREIEVEHSPMLLESDEEDDVRRFVEMVAGVVARGPSATADLTR</sequence>
<reference evidence="2 3" key="1">
    <citation type="submission" date="2021-12" db="EMBL/GenBank/DDBJ databases">
        <title>High titer production of polyol ester of fatty acids by Rhodotorula paludigena BS15 towards product separation-free biomass refinery.</title>
        <authorList>
            <person name="Mano J."/>
            <person name="Ono H."/>
            <person name="Tanaka T."/>
            <person name="Naito K."/>
            <person name="Sushida H."/>
            <person name="Ike M."/>
            <person name="Tokuyasu K."/>
            <person name="Kitaoka M."/>
        </authorList>
    </citation>
    <scope>NUCLEOTIDE SEQUENCE [LARGE SCALE GENOMIC DNA]</scope>
    <source>
        <strain evidence="2 3">BS15</strain>
    </source>
</reference>
<dbReference type="InterPro" id="IPR001810">
    <property type="entry name" value="F-box_dom"/>
</dbReference>
<evidence type="ECO:0000313" key="3">
    <source>
        <dbReference type="Proteomes" id="UP001342314"/>
    </source>
</evidence>
<dbReference type="Proteomes" id="UP001342314">
    <property type="component" value="Unassembled WGS sequence"/>
</dbReference>
<dbReference type="AlphaFoldDB" id="A0AAV5GW09"/>
<comment type="caution">
    <text evidence="2">The sequence shown here is derived from an EMBL/GenBank/DDBJ whole genome shotgun (WGS) entry which is preliminary data.</text>
</comment>
<proteinExistence type="predicted"/>
<gene>
    <name evidence="2" type="ORF">Rhopal_005806-T1</name>
</gene>
<accession>A0AAV5GW09</accession>
<organism evidence="2 3">
    <name type="scientific">Rhodotorula paludigena</name>
    <dbReference type="NCBI Taxonomy" id="86838"/>
    <lineage>
        <taxon>Eukaryota</taxon>
        <taxon>Fungi</taxon>
        <taxon>Dikarya</taxon>
        <taxon>Basidiomycota</taxon>
        <taxon>Pucciniomycotina</taxon>
        <taxon>Microbotryomycetes</taxon>
        <taxon>Sporidiobolales</taxon>
        <taxon>Sporidiobolaceae</taxon>
        <taxon>Rhodotorula</taxon>
    </lineage>
</organism>
<dbReference type="Gene3D" id="1.20.1280.50">
    <property type="match status" value="1"/>
</dbReference>
<dbReference type="Pfam" id="PF12937">
    <property type="entry name" value="F-box-like"/>
    <property type="match status" value="1"/>
</dbReference>
<dbReference type="InterPro" id="IPR032675">
    <property type="entry name" value="LRR_dom_sf"/>
</dbReference>
<dbReference type="PROSITE" id="PS50181">
    <property type="entry name" value="FBOX"/>
    <property type="match status" value="1"/>
</dbReference>
<dbReference type="CDD" id="cd09917">
    <property type="entry name" value="F-box_SF"/>
    <property type="match status" value="1"/>
</dbReference>
<dbReference type="SUPFAM" id="SSF81383">
    <property type="entry name" value="F-box domain"/>
    <property type="match status" value="1"/>
</dbReference>